<keyword evidence="2" id="KW-0645">Protease</keyword>
<comment type="caution">
    <text evidence="2">The sequence shown here is derived from an EMBL/GenBank/DDBJ whole genome shotgun (WGS) entry which is preliminary data.</text>
</comment>
<dbReference type="Gene3D" id="3.10.620.30">
    <property type="match status" value="1"/>
</dbReference>
<accession>A0A2T0RW78</accession>
<organism evidence="2 3">
    <name type="scientific">Aliiruegeria haliotis</name>
    <dbReference type="NCBI Taxonomy" id="1280846"/>
    <lineage>
        <taxon>Bacteria</taxon>
        <taxon>Pseudomonadati</taxon>
        <taxon>Pseudomonadota</taxon>
        <taxon>Alphaproteobacteria</taxon>
        <taxon>Rhodobacterales</taxon>
        <taxon>Roseobacteraceae</taxon>
        <taxon>Aliiruegeria</taxon>
    </lineage>
</organism>
<proteinExistence type="predicted"/>
<gene>
    <name evidence="2" type="ORF">CLV78_102560</name>
</gene>
<dbReference type="InterPro" id="IPR038765">
    <property type="entry name" value="Papain-like_cys_pep_sf"/>
</dbReference>
<feature type="domain" description="Transglutaminase-like" evidence="1">
    <location>
        <begin position="159"/>
        <end position="223"/>
    </location>
</feature>
<keyword evidence="3" id="KW-1185">Reference proteome</keyword>
<evidence type="ECO:0000313" key="2">
    <source>
        <dbReference type="EMBL" id="PRY25382.1"/>
    </source>
</evidence>
<reference evidence="2 3" key="1">
    <citation type="submission" date="2018-03" db="EMBL/GenBank/DDBJ databases">
        <title>Genomic Encyclopedia of Archaeal and Bacterial Type Strains, Phase II (KMG-II): from individual species to whole genera.</title>
        <authorList>
            <person name="Goeker M."/>
        </authorList>
    </citation>
    <scope>NUCLEOTIDE SEQUENCE [LARGE SCALE GENOMIC DNA]</scope>
    <source>
        <strain evidence="2 3">DSM 29328</strain>
    </source>
</reference>
<dbReference type="Proteomes" id="UP000239480">
    <property type="component" value="Unassembled WGS sequence"/>
</dbReference>
<dbReference type="Pfam" id="PF01841">
    <property type="entry name" value="Transglut_core"/>
    <property type="match status" value="1"/>
</dbReference>
<dbReference type="GO" id="GO:0006508">
    <property type="term" value="P:proteolysis"/>
    <property type="evidence" value="ECO:0007669"/>
    <property type="project" value="UniProtKB-KW"/>
</dbReference>
<dbReference type="OrthoDB" id="9804023at2"/>
<dbReference type="AlphaFoldDB" id="A0A2T0RW78"/>
<sequence>MRLKIQHRTTYTYSEPVAYGLQQLRLTPKSRHGQSVLTWQTQVEGGKIELEFDDQHANRVELMSFSGEGHDVVVSCQGEIETADTNGVVGKHAGFAPLWYFERQTPRTRQGAGIRSLVKGLNTEIDDPIARFHALSDRVREAVTYEAGKTDVTTTAEEALSIGAGVCQDHAHVFIAAARQLGLPARYVSGYLLMNDRVEQEASHGWAEVHIAPIGWIGFDVSNEICPDERYVRVATGLDYSEAAPIHGLHFGEADGESLGVDIQVQQQ</sequence>
<dbReference type="Pfam" id="PF08379">
    <property type="entry name" value="Bact_transglu_N"/>
    <property type="match status" value="1"/>
</dbReference>
<dbReference type="GO" id="GO:0008233">
    <property type="term" value="F:peptidase activity"/>
    <property type="evidence" value="ECO:0007669"/>
    <property type="project" value="UniProtKB-KW"/>
</dbReference>
<dbReference type="InterPro" id="IPR002931">
    <property type="entry name" value="Transglutaminase-like"/>
</dbReference>
<dbReference type="PANTHER" id="PTHR33490">
    <property type="entry name" value="BLR5614 PROTEIN-RELATED"/>
    <property type="match status" value="1"/>
</dbReference>
<dbReference type="EMBL" id="PVTD01000002">
    <property type="protein sequence ID" value="PRY25382.1"/>
    <property type="molecule type" value="Genomic_DNA"/>
</dbReference>
<dbReference type="PANTHER" id="PTHR33490:SF6">
    <property type="entry name" value="SLL1049 PROTEIN"/>
    <property type="match status" value="1"/>
</dbReference>
<dbReference type="SUPFAM" id="SSF54001">
    <property type="entry name" value="Cysteine proteinases"/>
    <property type="match status" value="1"/>
</dbReference>
<protein>
    <submittedName>
        <fullName evidence="2">Transglutaminase-like putative cysteine protease</fullName>
    </submittedName>
</protein>
<evidence type="ECO:0000313" key="3">
    <source>
        <dbReference type="Proteomes" id="UP000239480"/>
    </source>
</evidence>
<keyword evidence="2" id="KW-0378">Hydrolase</keyword>
<dbReference type="SMART" id="SM00460">
    <property type="entry name" value="TGc"/>
    <property type="match status" value="1"/>
</dbReference>
<evidence type="ECO:0000259" key="1">
    <source>
        <dbReference type="SMART" id="SM00460"/>
    </source>
</evidence>
<dbReference type="RefSeq" id="WP_106204280.1">
    <property type="nucleotide sequence ID" value="NZ_PVTD01000002.1"/>
</dbReference>
<dbReference type="InterPro" id="IPR013589">
    <property type="entry name" value="Bac_transglu_N"/>
</dbReference>
<name>A0A2T0RW78_9RHOB</name>